<protein>
    <submittedName>
        <fullName evidence="2">Uncharacterized protein</fullName>
    </submittedName>
</protein>
<comment type="caution">
    <text evidence="2">The sequence shown here is derived from an EMBL/GenBank/DDBJ whole genome shotgun (WGS) entry which is preliminary data.</text>
</comment>
<name>A0ABD1TKF8_9LAMI</name>
<evidence type="ECO:0000313" key="3">
    <source>
        <dbReference type="Proteomes" id="UP001604336"/>
    </source>
</evidence>
<dbReference type="EMBL" id="JBFOLK010000005">
    <property type="protein sequence ID" value="KAL2513225.1"/>
    <property type="molecule type" value="Genomic_DNA"/>
</dbReference>
<reference evidence="3" key="1">
    <citation type="submission" date="2024-07" db="EMBL/GenBank/DDBJ databases">
        <title>Two chromosome-level genome assemblies of Korean endemic species Abeliophyllum distichum and Forsythia ovata (Oleaceae).</title>
        <authorList>
            <person name="Jang H."/>
        </authorList>
    </citation>
    <scope>NUCLEOTIDE SEQUENCE [LARGE SCALE GENOMIC DNA]</scope>
</reference>
<accession>A0ABD1TKF8</accession>
<feature type="region of interest" description="Disordered" evidence="1">
    <location>
        <begin position="115"/>
        <end position="134"/>
    </location>
</feature>
<gene>
    <name evidence="2" type="ORF">Adt_18825</name>
</gene>
<keyword evidence="3" id="KW-1185">Reference proteome</keyword>
<dbReference type="Proteomes" id="UP001604336">
    <property type="component" value="Unassembled WGS sequence"/>
</dbReference>
<evidence type="ECO:0000256" key="1">
    <source>
        <dbReference type="SAM" id="MobiDB-lite"/>
    </source>
</evidence>
<dbReference type="AlphaFoldDB" id="A0ABD1TKF8"/>
<evidence type="ECO:0000313" key="2">
    <source>
        <dbReference type="EMBL" id="KAL2513225.1"/>
    </source>
</evidence>
<sequence>MYTEKKNPLPKEVIINVYIESSKIPLPNRKNCPIKKINPNPFCSKTARTAGYDRRRQLLNYAQRLRHGNDPQSQGPKHKKWRWSLPIQRIKLLFSRFRRKTRLWKYERIGTEKYSDAEGSGNQQRRTTKVKGRRSNSHFCKKLKLFLKEISHAMQCNRGNC</sequence>
<organism evidence="2 3">
    <name type="scientific">Abeliophyllum distichum</name>
    <dbReference type="NCBI Taxonomy" id="126358"/>
    <lineage>
        <taxon>Eukaryota</taxon>
        <taxon>Viridiplantae</taxon>
        <taxon>Streptophyta</taxon>
        <taxon>Embryophyta</taxon>
        <taxon>Tracheophyta</taxon>
        <taxon>Spermatophyta</taxon>
        <taxon>Magnoliopsida</taxon>
        <taxon>eudicotyledons</taxon>
        <taxon>Gunneridae</taxon>
        <taxon>Pentapetalae</taxon>
        <taxon>asterids</taxon>
        <taxon>lamiids</taxon>
        <taxon>Lamiales</taxon>
        <taxon>Oleaceae</taxon>
        <taxon>Forsythieae</taxon>
        <taxon>Abeliophyllum</taxon>
    </lineage>
</organism>
<proteinExistence type="predicted"/>